<protein>
    <submittedName>
        <fullName evidence="1">Uncharacterized protein</fullName>
    </submittedName>
</protein>
<comment type="caution">
    <text evidence="1">The sequence shown here is derived from an EMBL/GenBank/DDBJ whole genome shotgun (WGS) entry which is preliminary data.</text>
</comment>
<dbReference type="RefSeq" id="WP_242778893.1">
    <property type="nucleotide sequence ID" value="NZ_JALDAY010000024.1"/>
</dbReference>
<organism evidence="1 2">
    <name type="scientific">Streptomyces cylindrosporus</name>
    <dbReference type="NCBI Taxonomy" id="2927583"/>
    <lineage>
        <taxon>Bacteria</taxon>
        <taxon>Bacillati</taxon>
        <taxon>Actinomycetota</taxon>
        <taxon>Actinomycetes</taxon>
        <taxon>Kitasatosporales</taxon>
        <taxon>Streptomycetaceae</taxon>
        <taxon>Streptomyces</taxon>
    </lineage>
</organism>
<gene>
    <name evidence="1" type="ORF">MQP27_49695</name>
</gene>
<reference evidence="1" key="1">
    <citation type="submission" date="2022-03" db="EMBL/GenBank/DDBJ databases">
        <title>Streptomyces 7R015 and 7R016 isolated from Barleria lupulina in Thailand.</title>
        <authorList>
            <person name="Kanchanasin P."/>
            <person name="Phongsopitanun W."/>
            <person name="Tanasupawat S."/>
        </authorList>
    </citation>
    <scope>NUCLEOTIDE SEQUENCE</scope>
    <source>
        <strain evidence="1">7R015</strain>
    </source>
</reference>
<dbReference type="EMBL" id="JALDAY010000024">
    <property type="protein sequence ID" value="MCI3279166.1"/>
    <property type="molecule type" value="Genomic_DNA"/>
</dbReference>
<name>A0ABS9YSD1_9ACTN</name>
<dbReference type="Proteomes" id="UP001165269">
    <property type="component" value="Unassembled WGS sequence"/>
</dbReference>
<proteinExistence type="predicted"/>
<accession>A0ABS9YSD1</accession>
<sequence>MPEHTPGYVAALAAALHQANVDALNAAQTGDNQLGRAVTKHPGLRVWNGDLLRIGHLPKTPFAVECNVLLPDGRYVDMAHHEHAHIDPDIQQWVFCRADADGAVPITIAVTQTRTDDPEEGDDR</sequence>
<keyword evidence="2" id="KW-1185">Reference proteome</keyword>
<evidence type="ECO:0000313" key="1">
    <source>
        <dbReference type="EMBL" id="MCI3279166.1"/>
    </source>
</evidence>
<evidence type="ECO:0000313" key="2">
    <source>
        <dbReference type="Proteomes" id="UP001165269"/>
    </source>
</evidence>